<dbReference type="Proteomes" id="UP001196413">
    <property type="component" value="Unassembled WGS sequence"/>
</dbReference>
<dbReference type="PROSITE" id="PS51257">
    <property type="entry name" value="PROKAR_LIPOPROTEIN"/>
    <property type="match status" value="1"/>
</dbReference>
<keyword evidence="3" id="KW-1185">Reference proteome</keyword>
<evidence type="ECO:0000313" key="2">
    <source>
        <dbReference type="EMBL" id="KAJ1371950.1"/>
    </source>
</evidence>
<dbReference type="EMBL" id="JAHQIW010007068">
    <property type="protein sequence ID" value="KAJ1371950.1"/>
    <property type="molecule type" value="Genomic_DNA"/>
</dbReference>
<reference evidence="2" key="1">
    <citation type="submission" date="2021-06" db="EMBL/GenBank/DDBJ databases">
        <title>Parelaphostrongylus tenuis whole genome reference sequence.</title>
        <authorList>
            <person name="Garwood T.J."/>
            <person name="Larsen P.A."/>
            <person name="Fountain-Jones N.M."/>
            <person name="Garbe J.R."/>
            <person name="Macchietto M.G."/>
            <person name="Kania S.A."/>
            <person name="Gerhold R.W."/>
            <person name="Richards J.E."/>
            <person name="Wolf T.M."/>
        </authorList>
    </citation>
    <scope>NUCLEOTIDE SEQUENCE</scope>
    <source>
        <strain evidence="2">MNPRO001-30</strain>
        <tissue evidence="2">Meninges</tissue>
    </source>
</reference>
<protein>
    <submittedName>
        <fullName evidence="2">Uncharacterized protein</fullName>
    </submittedName>
</protein>
<accession>A0AAD5R8Y8</accession>
<feature type="transmembrane region" description="Helical" evidence="1">
    <location>
        <begin position="12"/>
        <end position="31"/>
    </location>
</feature>
<sequence length="231" mass="25043">MRILTNPVKLPINHVIITLLAAITVVLGCGVTPTGQGNIRTFNVTGFTTLPVAMVYTDMSEVFAQVAGISTSKRQAQTFVEQLVMETVIVVLESQGRSALLPEEVISAILRQLTVNVIYEPLPCQKVFLSVTGGVRMIMENLKENCIIAGGNTVTGICRKNAQNMMCMPGVMTIAAIPPQHLSISGTISTTNIIMANWSRQMWQNVVNRAVRMLTSGSFKSHFFSAIATVS</sequence>
<keyword evidence="1" id="KW-0472">Membrane</keyword>
<keyword evidence="1" id="KW-0812">Transmembrane</keyword>
<keyword evidence="1" id="KW-1133">Transmembrane helix</keyword>
<name>A0AAD5R8Y8_PARTN</name>
<comment type="caution">
    <text evidence="2">The sequence shown here is derived from an EMBL/GenBank/DDBJ whole genome shotgun (WGS) entry which is preliminary data.</text>
</comment>
<evidence type="ECO:0000256" key="1">
    <source>
        <dbReference type="SAM" id="Phobius"/>
    </source>
</evidence>
<organism evidence="2 3">
    <name type="scientific">Parelaphostrongylus tenuis</name>
    <name type="common">Meningeal worm</name>
    <dbReference type="NCBI Taxonomy" id="148309"/>
    <lineage>
        <taxon>Eukaryota</taxon>
        <taxon>Metazoa</taxon>
        <taxon>Ecdysozoa</taxon>
        <taxon>Nematoda</taxon>
        <taxon>Chromadorea</taxon>
        <taxon>Rhabditida</taxon>
        <taxon>Rhabditina</taxon>
        <taxon>Rhabditomorpha</taxon>
        <taxon>Strongyloidea</taxon>
        <taxon>Metastrongylidae</taxon>
        <taxon>Parelaphostrongylus</taxon>
    </lineage>
</organism>
<proteinExistence type="predicted"/>
<evidence type="ECO:0000313" key="3">
    <source>
        <dbReference type="Proteomes" id="UP001196413"/>
    </source>
</evidence>
<gene>
    <name evidence="2" type="ORF">KIN20_033998</name>
</gene>
<dbReference type="AlphaFoldDB" id="A0AAD5R8Y8"/>